<feature type="region of interest" description="Disordered" evidence="10">
    <location>
        <begin position="52"/>
        <end position="91"/>
    </location>
</feature>
<evidence type="ECO:0000256" key="10">
    <source>
        <dbReference type="SAM" id="MobiDB-lite"/>
    </source>
</evidence>
<dbReference type="Pfam" id="PF02416">
    <property type="entry name" value="TatA_B_E"/>
    <property type="match status" value="1"/>
</dbReference>
<dbReference type="GO" id="GO:0033281">
    <property type="term" value="C:TAT protein transport complex"/>
    <property type="evidence" value="ECO:0007669"/>
    <property type="project" value="UniProtKB-UniRule"/>
</dbReference>
<evidence type="ECO:0000256" key="5">
    <source>
        <dbReference type="ARBA" id="ARBA00022927"/>
    </source>
</evidence>
<keyword evidence="5 9" id="KW-0653">Protein transport</keyword>
<comment type="caution">
    <text evidence="11">The sequence shown here is derived from an EMBL/GenBank/DDBJ whole genome shotgun (WGS) entry which is preliminary data.</text>
</comment>
<sequence>MNTAHLFAAFGPLGTPELIIIAILVLVLFGAKKLPTFARSLGKSMGEFKKAREEFEHELTRSQEEAERPTPAPVIPATAEKRQPVTSAKDI</sequence>
<dbReference type="NCBIfam" id="TIGR01411">
    <property type="entry name" value="tatAE"/>
    <property type="match status" value="1"/>
</dbReference>
<evidence type="ECO:0000256" key="6">
    <source>
        <dbReference type="ARBA" id="ARBA00022989"/>
    </source>
</evidence>
<keyword evidence="4 9" id="KW-0812">Transmembrane</keyword>
<dbReference type="Proteomes" id="UP000295662">
    <property type="component" value="Unassembled WGS sequence"/>
</dbReference>
<dbReference type="PANTHER" id="PTHR42982">
    <property type="entry name" value="SEC-INDEPENDENT PROTEIN TRANSLOCASE PROTEIN TATA"/>
    <property type="match status" value="1"/>
</dbReference>
<keyword evidence="2 9" id="KW-0813">Transport</keyword>
<dbReference type="InterPro" id="IPR006312">
    <property type="entry name" value="TatA/E"/>
</dbReference>
<dbReference type="OrthoDB" id="200340at2"/>
<evidence type="ECO:0000313" key="12">
    <source>
        <dbReference type="Proteomes" id="UP000295662"/>
    </source>
</evidence>
<accession>A0A4R7RXZ7</accession>
<feature type="compositionally biased region" description="Basic and acidic residues" evidence="10">
    <location>
        <begin position="79"/>
        <end position="91"/>
    </location>
</feature>
<comment type="similarity">
    <text evidence="9">Belongs to the TatA/E family.</text>
</comment>
<evidence type="ECO:0000256" key="3">
    <source>
        <dbReference type="ARBA" id="ARBA00022475"/>
    </source>
</evidence>
<dbReference type="EMBL" id="SOCA01000004">
    <property type="protein sequence ID" value="TDU70770.1"/>
    <property type="molecule type" value="Genomic_DNA"/>
</dbReference>
<dbReference type="GO" id="GO:0043953">
    <property type="term" value="P:protein transport by the Tat complex"/>
    <property type="evidence" value="ECO:0007669"/>
    <property type="project" value="UniProtKB-UniRule"/>
</dbReference>
<feature type="transmembrane region" description="Helical" evidence="9">
    <location>
        <begin position="6"/>
        <end position="29"/>
    </location>
</feature>
<feature type="compositionally biased region" description="Basic and acidic residues" evidence="10">
    <location>
        <begin position="52"/>
        <end position="68"/>
    </location>
</feature>
<evidence type="ECO:0000256" key="4">
    <source>
        <dbReference type="ARBA" id="ARBA00022692"/>
    </source>
</evidence>
<dbReference type="InterPro" id="IPR003369">
    <property type="entry name" value="TatA/B/E"/>
</dbReference>
<dbReference type="AlphaFoldDB" id="A0A4R7RXZ7"/>
<evidence type="ECO:0000256" key="1">
    <source>
        <dbReference type="ARBA" id="ARBA00004162"/>
    </source>
</evidence>
<evidence type="ECO:0000256" key="7">
    <source>
        <dbReference type="ARBA" id="ARBA00023010"/>
    </source>
</evidence>
<evidence type="ECO:0000256" key="2">
    <source>
        <dbReference type="ARBA" id="ARBA00022448"/>
    </source>
</evidence>
<keyword evidence="8 9" id="KW-0472">Membrane</keyword>
<evidence type="ECO:0000256" key="8">
    <source>
        <dbReference type="ARBA" id="ARBA00023136"/>
    </source>
</evidence>
<keyword evidence="7 9" id="KW-0811">Translocation</keyword>
<gene>
    <name evidence="9" type="primary">tatA</name>
    <name evidence="11" type="ORF">EI77_02818</name>
</gene>
<dbReference type="PANTHER" id="PTHR42982:SF1">
    <property type="entry name" value="SEC-INDEPENDENT PROTEIN TRANSLOCASE PROTEIN TATA"/>
    <property type="match status" value="1"/>
</dbReference>
<dbReference type="RefSeq" id="WP_133795860.1">
    <property type="nucleotide sequence ID" value="NZ_SOCA01000004.1"/>
</dbReference>
<keyword evidence="6 9" id="KW-1133">Transmembrane helix</keyword>
<comment type="subcellular location">
    <subcellularLocation>
        <location evidence="1 9">Cell membrane</location>
        <topology evidence="1 9">Single-pass membrane protein</topology>
    </subcellularLocation>
</comment>
<organism evidence="11 12">
    <name type="scientific">Prosthecobacter fusiformis</name>
    <dbReference type="NCBI Taxonomy" id="48464"/>
    <lineage>
        <taxon>Bacteria</taxon>
        <taxon>Pseudomonadati</taxon>
        <taxon>Verrucomicrobiota</taxon>
        <taxon>Verrucomicrobiia</taxon>
        <taxon>Verrucomicrobiales</taxon>
        <taxon>Verrucomicrobiaceae</taxon>
        <taxon>Prosthecobacter</taxon>
    </lineage>
</organism>
<protein>
    <recommendedName>
        <fullName evidence="9">Sec-independent protein translocase protein TatA</fullName>
    </recommendedName>
</protein>
<keyword evidence="12" id="KW-1185">Reference proteome</keyword>
<keyword evidence="3 9" id="KW-1003">Cell membrane</keyword>
<comment type="subunit">
    <text evidence="9">Forms a complex with TatC.</text>
</comment>
<reference evidence="11 12" key="1">
    <citation type="submission" date="2019-03" db="EMBL/GenBank/DDBJ databases">
        <title>Genomic Encyclopedia of Archaeal and Bacterial Type Strains, Phase II (KMG-II): from individual species to whole genera.</title>
        <authorList>
            <person name="Goeker M."/>
        </authorList>
    </citation>
    <scope>NUCLEOTIDE SEQUENCE [LARGE SCALE GENOMIC DNA]</scope>
    <source>
        <strain evidence="11 12">ATCC 25309</strain>
    </source>
</reference>
<dbReference type="GO" id="GO:0008320">
    <property type="term" value="F:protein transmembrane transporter activity"/>
    <property type="evidence" value="ECO:0007669"/>
    <property type="project" value="UniProtKB-UniRule"/>
</dbReference>
<dbReference type="Gene3D" id="1.20.5.3310">
    <property type="match status" value="1"/>
</dbReference>
<name>A0A4R7RXZ7_9BACT</name>
<proteinExistence type="inferred from homology"/>
<comment type="function">
    <text evidence="9">Part of the twin-arginine translocation (Tat) system that transports large folded proteins containing a characteristic twin-arginine motif in their signal peptide across membranes. TatA could form the protein-conducting channel of the Tat system.</text>
</comment>
<dbReference type="HAMAP" id="MF_00236">
    <property type="entry name" value="TatA_E"/>
    <property type="match status" value="1"/>
</dbReference>
<evidence type="ECO:0000256" key="9">
    <source>
        <dbReference type="HAMAP-Rule" id="MF_00236"/>
    </source>
</evidence>
<evidence type="ECO:0000313" key="11">
    <source>
        <dbReference type="EMBL" id="TDU70770.1"/>
    </source>
</evidence>